<dbReference type="PANTHER" id="PTHR30349">
    <property type="entry name" value="PHAGE INTEGRASE-RELATED"/>
    <property type="match status" value="1"/>
</dbReference>
<gene>
    <name evidence="8" type="primary">xerC</name>
    <name evidence="8" type="ORF">BWY43_00825</name>
</gene>
<dbReference type="InterPro" id="IPR013762">
    <property type="entry name" value="Integrase-like_cat_sf"/>
</dbReference>
<dbReference type="CDD" id="cd00798">
    <property type="entry name" value="INT_XerDC_C"/>
    <property type="match status" value="1"/>
</dbReference>
<dbReference type="AlphaFoldDB" id="A0A1V5SBA7"/>
<name>A0A1V5SBA7_9BACT</name>
<evidence type="ECO:0000256" key="5">
    <source>
        <dbReference type="PROSITE-ProRule" id="PRU01248"/>
    </source>
</evidence>
<dbReference type="Pfam" id="PF02899">
    <property type="entry name" value="Phage_int_SAM_1"/>
    <property type="match status" value="1"/>
</dbReference>
<dbReference type="InterPro" id="IPR044068">
    <property type="entry name" value="CB"/>
</dbReference>
<dbReference type="NCBIfam" id="NF040815">
    <property type="entry name" value="recomb_XerA_Arch"/>
    <property type="match status" value="1"/>
</dbReference>
<protein>
    <submittedName>
        <fullName evidence="8">Tyrosine recombinase XerC</fullName>
    </submittedName>
</protein>
<keyword evidence="2" id="KW-0229">DNA integration</keyword>
<evidence type="ECO:0000313" key="8">
    <source>
        <dbReference type="EMBL" id="OQA51785.1"/>
    </source>
</evidence>
<proteinExistence type="inferred from homology"/>
<organism evidence="8">
    <name type="scientific">candidate division WS2 bacterium ADurb.Bin280</name>
    <dbReference type="NCBI Taxonomy" id="1852829"/>
    <lineage>
        <taxon>Bacteria</taxon>
        <taxon>candidate division WS2</taxon>
    </lineage>
</organism>
<keyword evidence="3 5" id="KW-0238">DNA-binding</keyword>
<dbReference type="EMBL" id="MWBO01000064">
    <property type="protein sequence ID" value="OQA51785.1"/>
    <property type="molecule type" value="Genomic_DNA"/>
</dbReference>
<dbReference type="Gene3D" id="1.10.443.10">
    <property type="entry name" value="Intergrase catalytic core"/>
    <property type="match status" value="1"/>
</dbReference>
<dbReference type="GO" id="GO:0006310">
    <property type="term" value="P:DNA recombination"/>
    <property type="evidence" value="ECO:0007669"/>
    <property type="project" value="UniProtKB-KW"/>
</dbReference>
<dbReference type="PROSITE" id="PS51900">
    <property type="entry name" value="CB"/>
    <property type="match status" value="1"/>
</dbReference>
<keyword evidence="4" id="KW-0233">DNA recombination</keyword>
<dbReference type="PANTHER" id="PTHR30349:SF41">
    <property type="entry name" value="INTEGRASE_RECOMBINASE PROTEIN MJ0367-RELATED"/>
    <property type="match status" value="1"/>
</dbReference>
<dbReference type="GO" id="GO:0003677">
    <property type="term" value="F:DNA binding"/>
    <property type="evidence" value="ECO:0007669"/>
    <property type="project" value="UniProtKB-UniRule"/>
</dbReference>
<sequence>MTSNINKYIREFLEYIELERGHSQLTIRNYDAYLNKFADFAKQNGVTSTEKIDLELIRKWRLELHRKGLGVKTLNYYMIALRSFLKYLSKMDIASLAPEKIELADTPERQINFLEENELSRLIEAFQDKDILERRNRAIIELLFSTGLRVGELVALDKSQINVDEGEVSVSGKGGKRRVVFISDGAKKWLKKYLDSRQDRDKALFIKVPDAKKQKDDEQENGRLTTRQIERIVQSAAKRAGIVKKVTPHVLRHSFATDLLRGGADLRSVQSMLGHSSVTTTQVYTHVTDKHLREIHKKFHNKKADR</sequence>
<dbReference type="PROSITE" id="PS51898">
    <property type="entry name" value="TYR_RECOMBINASE"/>
    <property type="match status" value="1"/>
</dbReference>
<evidence type="ECO:0000259" key="7">
    <source>
        <dbReference type="PROSITE" id="PS51900"/>
    </source>
</evidence>
<dbReference type="InterPro" id="IPR011010">
    <property type="entry name" value="DNA_brk_join_enz"/>
</dbReference>
<dbReference type="InterPro" id="IPR050090">
    <property type="entry name" value="Tyrosine_recombinase_XerCD"/>
</dbReference>
<evidence type="ECO:0000256" key="1">
    <source>
        <dbReference type="ARBA" id="ARBA00008857"/>
    </source>
</evidence>
<dbReference type="InterPro" id="IPR004107">
    <property type="entry name" value="Integrase_SAM-like_N"/>
</dbReference>
<dbReference type="SUPFAM" id="SSF56349">
    <property type="entry name" value="DNA breaking-rejoining enzymes"/>
    <property type="match status" value="1"/>
</dbReference>
<dbReference type="SUPFAM" id="SSF47823">
    <property type="entry name" value="lambda integrase-like, N-terminal domain"/>
    <property type="match status" value="1"/>
</dbReference>
<feature type="domain" description="Tyr recombinase" evidence="6">
    <location>
        <begin position="109"/>
        <end position="297"/>
    </location>
</feature>
<dbReference type="InterPro" id="IPR002104">
    <property type="entry name" value="Integrase_catalytic"/>
</dbReference>
<dbReference type="InterPro" id="IPR010998">
    <property type="entry name" value="Integrase_recombinase_N"/>
</dbReference>
<evidence type="ECO:0000256" key="2">
    <source>
        <dbReference type="ARBA" id="ARBA00022908"/>
    </source>
</evidence>
<reference evidence="8" key="1">
    <citation type="submission" date="2017-02" db="EMBL/GenBank/DDBJ databases">
        <title>Delving into the versatile metabolic prowess of the omnipresent phylum Bacteroidetes.</title>
        <authorList>
            <person name="Nobu M.K."/>
            <person name="Mei R."/>
            <person name="Narihiro T."/>
            <person name="Kuroda K."/>
            <person name="Liu W.-T."/>
        </authorList>
    </citation>
    <scope>NUCLEOTIDE SEQUENCE</scope>
    <source>
        <strain evidence="8">ADurb.Bin280</strain>
    </source>
</reference>
<accession>A0A1V5SBA7</accession>
<evidence type="ECO:0000256" key="4">
    <source>
        <dbReference type="ARBA" id="ARBA00023172"/>
    </source>
</evidence>
<evidence type="ECO:0000259" key="6">
    <source>
        <dbReference type="PROSITE" id="PS51898"/>
    </source>
</evidence>
<evidence type="ECO:0000256" key="3">
    <source>
        <dbReference type="ARBA" id="ARBA00023125"/>
    </source>
</evidence>
<comment type="similarity">
    <text evidence="1">Belongs to the 'phage' integrase family.</text>
</comment>
<comment type="caution">
    <text evidence="8">The sequence shown here is derived from an EMBL/GenBank/DDBJ whole genome shotgun (WGS) entry which is preliminary data.</text>
</comment>
<dbReference type="Gene3D" id="1.10.150.130">
    <property type="match status" value="1"/>
</dbReference>
<dbReference type="GO" id="GO:0015074">
    <property type="term" value="P:DNA integration"/>
    <property type="evidence" value="ECO:0007669"/>
    <property type="project" value="UniProtKB-KW"/>
</dbReference>
<dbReference type="Proteomes" id="UP000485367">
    <property type="component" value="Unassembled WGS sequence"/>
</dbReference>
<feature type="domain" description="Core-binding (CB)" evidence="7">
    <location>
        <begin position="3"/>
        <end position="89"/>
    </location>
</feature>
<dbReference type="Pfam" id="PF00589">
    <property type="entry name" value="Phage_integrase"/>
    <property type="match status" value="1"/>
</dbReference>